<evidence type="ECO:0000256" key="2">
    <source>
        <dbReference type="ARBA" id="ARBA00004170"/>
    </source>
</evidence>
<organism evidence="12 13">
    <name type="scientific">Cynara cardunculus var. scolymus</name>
    <name type="common">Globe artichoke</name>
    <name type="synonym">Cynara scolymus</name>
    <dbReference type="NCBI Taxonomy" id="59895"/>
    <lineage>
        <taxon>Eukaryota</taxon>
        <taxon>Viridiplantae</taxon>
        <taxon>Streptophyta</taxon>
        <taxon>Embryophyta</taxon>
        <taxon>Tracheophyta</taxon>
        <taxon>Spermatophyta</taxon>
        <taxon>Magnoliopsida</taxon>
        <taxon>eudicotyledons</taxon>
        <taxon>Gunneridae</taxon>
        <taxon>Pentapetalae</taxon>
        <taxon>asterids</taxon>
        <taxon>campanulids</taxon>
        <taxon>Asterales</taxon>
        <taxon>Asteraceae</taxon>
        <taxon>Carduoideae</taxon>
        <taxon>Cardueae</taxon>
        <taxon>Carduinae</taxon>
        <taxon>Cynara</taxon>
    </lineage>
</organism>
<name>A0A103YFC5_CYNCS</name>
<dbReference type="InterPro" id="IPR000131">
    <property type="entry name" value="ATP_synth_F1_gsu"/>
</dbReference>
<keyword evidence="9" id="KW-0066">ATP synthesis</keyword>
<gene>
    <name evidence="12" type="ORF">Ccrd_013565</name>
</gene>
<comment type="similarity">
    <text evidence="3">Belongs to the ATPase gamma chain family.</text>
</comment>
<evidence type="ECO:0000256" key="5">
    <source>
        <dbReference type="ARBA" id="ARBA00022781"/>
    </source>
</evidence>
<protein>
    <recommendedName>
        <fullName evidence="10">F-ATPase gamma subunit</fullName>
    </recommendedName>
</protein>
<dbReference type="AlphaFoldDB" id="A0A103YFC5"/>
<comment type="subunit">
    <text evidence="11">F-type ATPases have 2 components, CF(1) - the catalytic core - and CF(0) - the membrane proton channel. CF(1) has five subunits: alpha(3), beta(3), gamma(1), delta(1), epsilon(1). CF(0) has four main subunits: a, b, b' and c.</text>
</comment>
<evidence type="ECO:0000256" key="10">
    <source>
        <dbReference type="ARBA" id="ARBA00031066"/>
    </source>
</evidence>
<keyword evidence="4" id="KW-0813">Transport</keyword>
<dbReference type="GO" id="GO:0045259">
    <property type="term" value="C:proton-transporting ATP synthase complex"/>
    <property type="evidence" value="ECO:0007669"/>
    <property type="project" value="UniProtKB-KW"/>
</dbReference>
<evidence type="ECO:0000256" key="11">
    <source>
        <dbReference type="ARBA" id="ARBA00038805"/>
    </source>
</evidence>
<dbReference type="EMBL" id="LEKV01001366">
    <property type="protein sequence ID" value="KVI08067.1"/>
    <property type="molecule type" value="Genomic_DNA"/>
</dbReference>
<evidence type="ECO:0000256" key="4">
    <source>
        <dbReference type="ARBA" id="ARBA00022448"/>
    </source>
</evidence>
<dbReference type="Pfam" id="PF00231">
    <property type="entry name" value="ATP-synt"/>
    <property type="match status" value="1"/>
</dbReference>
<dbReference type="InterPro" id="IPR023632">
    <property type="entry name" value="ATP_synth_F1_gsu_CS"/>
</dbReference>
<dbReference type="Proteomes" id="UP000243975">
    <property type="component" value="Unassembled WGS sequence"/>
</dbReference>
<dbReference type="GO" id="GO:0009535">
    <property type="term" value="C:chloroplast thylakoid membrane"/>
    <property type="evidence" value="ECO:0007669"/>
    <property type="project" value="TreeGrafter"/>
</dbReference>
<comment type="subcellular location">
    <subcellularLocation>
        <location evidence="2">Membrane</location>
        <topology evidence="2">Peripheral membrane protein</topology>
    </subcellularLocation>
</comment>
<evidence type="ECO:0000313" key="12">
    <source>
        <dbReference type="EMBL" id="KVI08067.1"/>
    </source>
</evidence>
<dbReference type="Gramene" id="KVI08067">
    <property type="protein sequence ID" value="KVI08067"/>
    <property type="gene ID" value="Ccrd_013565"/>
</dbReference>
<accession>A0A103YFC5</accession>
<proteinExistence type="inferred from homology"/>
<reference evidence="12 13" key="1">
    <citation type="journal article" date="2016" name="Sci. Rep.">
        <title>The genome sequence of the outbreeding globe artichoke constructed de novo incorporating a phase-aware low-pass sequencing strategy of F1 progeny.</title>
        <authorList>
            <person name="Scaglione D."/>
            <person name="Reyes-Chin-Wo S."/>
            <person name="Acquadro A."/>
            <person name="Froenicke L."/>
            <person name="Portis E."/>
            <person name="Beitel C."/>
            <person name="Tirone M."/>
            <person name="Mauro R."/>
            <person name="Lo Monaco A."/>
            <person name="Mauromicale G."/>
            <person name="Faccioli P."/>
            <person name="Cattivelli L."/>
            <person name="Rieseberg L."/>
            <person name="Michelmore R."/>
            <person name="Lanteri S."/>
        </authorList>
    </citation>
    <scope>NUCLEOTIDE SEQUENCE [LARGE SCALE GENOMIC DNA]</scope>
    <source>
        <strain evidence="12">2C</strain>
    </source>
</reference>
<dbReference type="PRINTS" id="PR00126">
    <property type="entry name" value="ATPASEGAMMA"/>
</dbReference>
<keyword evidence="7" id="KW-0472">Membrane</keyword>
<evidence type="ECO:0000256" key="8">
    <source>
        <dbReference type="ARBA" id="ARBA00023196"/>
    </source>
</evidence>
<evidence type="ECO:0000256" key="7">
    <source>
        <dbReference type="ARBA" id="ARBA00023136"/>
    </source>
</evidence>
<comment type="function">
    <text evidence="1">Produces ATP from ADP in the presence of a proton gradient across the membrane. The gamma chain is believed to be important in regulating ATPase activity and the flow of protons through the CF(0) complex.</text>
</comment>
<dbReference type="InterPro" id="IPR035968">
    <property type="entry name" value="ATP_synth_F1_ATPase_gsu"/>
</dbReference>
<evidence type="ECO:0000256" key="9">
    <source>
        <dbReference type="ARBA" id="ARBA00023310"/>
    </source>
</evidence>
<dbReference type="SUPFAM" id="SSF52943">
    <property type="entry name" value="ATP synthase (F1-ATPase), gamma subunit"/>
    <property type="match status" value="1"/>
</dbReference>
<keyword evidence="13" id="KW-1185">Reference proteome</keyword>
<keyword evidence="8" id="KW-0139">CF(1)</keyword>
<evidence type="ECO:0000256" key="1">
    <source>
        <dbReference type="ARBA" id="ARBA00003456"/>
    </source>
</evidence>
<keyword evidence="6" id="KW-0406">Ion transport</keyword>
<dbReference type="STRING" id="59895.A0A103YFC5"/>
<dbReference type="PROSITE" id="PS00153">
    <property type="entry name" value="ATPASE_GAMMA"/>
    <property type="match status" value="1"/>
</dbReference>
<evidence type="ECO:0000256" key="6">
    <source>
        <dbReference type="ARBA" id="ARBA00023065"/>
    </source>
</evidence>
<dbReference type="Gene3D" id="1.10.287.80">
    <property type="entry name" value="ATP synthase, gamma subunit, helix hairpin domain"/>
    <property type="match status" value="1"/>
</dbReference>
<sequence length="69" mass="7728">MPLYLNNQILRALHESLASELVARMNAMSNATDNAMDMTKTLPNAYNRQRQSKITGEIFEIVVGAEAFL</sequence>
<evidence type="ECO:0000256" key="3">
    <source>
        <dbReference type="ARBA" id="ARBA00007681"/>
    </source>
</evidence>
<dbReference type="GO" id="GO:0046933">
    <property type="term" value="F:proton-transporting ATP synthase activity, rotational mechanism"/>
    <property type="evidence" value="ECO:0007669"/>
    <property type="project" value="InterPro"/>
</dbReference>
<keyword evidence="5" id="KW-0375">Hydrogen ion transport</keyword>
<evidence type="ECO:0000313" key="13">
    <source>
        <dbReference type="Proteomes" id="UP000243975"/>
    </source>
</evidence>
<comment type="caution">
    <text evidence="12">The sequence shown here is derived from an EMBL/GenBank/DDBJ whole genome shotgun (WGS) entry which is preliminary data.</text>
</comment>
<feature type="non-terminal residue" evidence="12">
    <location>
        <position position="69"/>
    </location>
</feature>
<dbReference type="PANTHER" id="PTHR11693">
    <property type="entry name" value="ATP SYNTHASE GAMMA CHAIN"/>
    <property type="match status" value="1"/>
</dbReference>
<dbReference type="PANTHER" id="PTHR11693:SF41">
    <property type="entry name" value="ATP SYNTHASE GAMMA CHAIN, CHLOROPLASTIC"/>
    <property type="match status" value="1"/>
</dbReference>